<evidence type="ECO:0000313" key="1">
    <source>
        <dbReference type="EMBL" id="KJD42551.1"/>
    </source>
</evidence>
<comment type="caution">
    <text evidence="1">The sequence shown here is derived from an EMBL/GenBank/DDBJ whole genome shotgun (WGS) entry which is preliminary data.</text>
</comment>
<evidence type="ECO:0000313" key="2">
    <source>
        <dbReference type="Proteomes" id="UP000032534"/>
    </source>
</evidence>
<dbReference type="AlphaFoldDB" id="A0A0D7WTP5"/>
<name>A0A0D7WTP5_9BACL</name>
<dbReference type="RefSeq" id="WP_044649126.1">
    <property type="nucleotide sequence ID" value="NZ_JTHP01000109.1"/>
</dbReference>
<dbReference type="Proteomes" id="UP000032534">
    <property type="component" value="Unassembled WGS sequence"/>
</dbReference>
<dbReference type="PATRIC" id="fig|159743.3.peg.6148"/>
<proteinExistence type="predicted"/>
<accession>A0A0D7WTP5</accession>
<protein>
    <submittedName>
        <fullName evidence="1">Uncharacterized protein</fullName>
    </submittedName>
</protein>
<gene>
    <name evidence="1" type="ORF">QD47_27600</name>
</gene>
<reference evidence="1 2" key="1">
    <citation type="submission" date="2014-11" db="EMBL/GenBank/DDBJ databases">
        <title>Draft Genome Sequences of Paenibacillus polymyxa NRRL B-30509 and Paenibacillus terrae NRRL B-30644, Strains from a Poultry Environment that Produce Tridecaptin A and Paenicidins.</title>
        <authorList>
            <person name="van Belkum M.J."/>
            <person name="Lohans C.T."/>
            <person name="Vederas J.C."/>
        </authorList>
    </citation>
    <scope>NUCLEOTIDE SEQUENCE [LARGE SCALE GENOMIC DNA]</scope>
    <source>
        <strain evidence="1 2">NRRL B-30644</strain>
    </source>
</reference>
<organism evidence="1 2">
    <name type="scientific">Paenibacillus terrae</name>
    <dbReference type="NCBI Taxonomy" id="159743"/>
    <lineage>
        <taxon>Bacteria</taxon>
        <taxon>Bacillati</taxon>
        <taxon>Bacillota</taxon>
        <taxon>Bacilli</taxon>
        <taxon>Bacillales</taxon>
        <taxon>Paenibacillaceae</taxon>
        <taxon>Paenibacillus</taxon>
    </lineage>
</organism>
<dbReference type="EMBL" id="JTHP01000109">
    <property type="protein sequence ID" value="KJD42551.1"/>
    <property type="molecule type" value="Genomic_DNA"/>
</dbReference>
<sequence>MNKPKKETTAATVVSKESLQGKRNSAIAIELYQLIADRDFDSIREISNTIFSIAMHKDSRKIQGK</sequence>
<keyword evidence="2" id="KW-1185">Reference proteome</keyword>